<dbReference type="HAMAP" id="MF_00658">
    <property type="entry name" value="23SrRNA_methyltr_H"/>
    <property type="match status" value="1"/>
</dbReference>
<evidence type="ECO:0000256" key="7">
    <source>
        <dbReference type="HAMAP-Rule" id="MF_00658"/>
    </source>
</evidence>
<dbReference type="GO" id="GO:0005737">
    <property type="term" value="C:cytoplasm"/>
    <property type="evidence" value="ECO:0007669"/>
    <property type="project" value="UniProtKB-SubCell"/>
</dbReference>
<feature type="binding site" evidence="7">
    <location>
        <position position="78"/>
    </location>
    <ligand>
        <name>S-adenosyl-L-methionine</name>
        <dbReference type="ChEBI" id="CHEBI:59789"/>
    </ligand>
</feature>
<accession>A0A923L0E2</accession>
<dbReference type="NCBIfam" id="NF000985">
    <property type="entry name" value="PRK00103.1-3"/>
    <property type="match status" value="1"/>
</dbReference>
<comment type="catalytic activity">
    <reaction evidence="7">
        <text>pseudouridine(1915) in 23S rRNA + S-adenosyl-L-methionine = N(3)-methylpseudouridine(1915) in 23S rRNA + S-adenosyl-L-homocysteine + H(+)</text>
        <dbReference type="Rhea" id="RHEA:42752"/>
        <dbReference type="Rhea" id="RHEA-COMP:10221"/>
        <dbReference type="Rhea" id="RHEA-COMP:10222"/>
        <dbReference type="ChEBI" id="CHEBI:15378"/>
        <dbReference type="ChEBI" id="CHEBI:57856"/>
        <dbReference type="ChEBI" id="CHEBI:59789"/>
        <dbReference type="ChEBI" id="CHEBI:65314"/>
        <dbReference type="ChEBI" id="CHEBI:74486"/>
        <dbReference type="EC" id="2.1.1.177"/>
    </reaction>
</comment>
<dbReference type="GO" id="GO:0070038">
    <property type="term" value="F:rRNA (pseudouridine-N3-)-methyltransferase activity"/>
    <property type="evidence" value="ECO:0007669"/>
    <property type="project" value="UniProtKB-UniRule"/>
</dbReference>
<dbReference type="NCBIfam" id="TIGR00246">
    <property type="entry name" value="tRNA_RlmH_YbeA"/>
    <property type="match status" value="1"/>
</dbReference>
<evidence type="ECO:0000256" key="4">
    <source>
        <dbReference type="ARBA" id="ARBA00022679"/>
    </source>
</evidence>
<dbReference type="RefSeq" id="WP_186886672.1">
    <property type="nucleotide sequence ID" value="NZ_JACONZ010000001.1"/>
</dbReference>
<comment type="caution">
    <text evidence="8">The sequence shown here is derived from an EMBL/GenBank/DDBJ whole genome shotgun (WGS) entry which is preliminary data.</text>
</comment>
<comment type="subunit">
    <text evidence="7">Homodimer.</text>
</comment>
<evidence type="ECO:0000256" key="6">
    <source>
        <dbReference type="ARBA" id="ARBA00038303"/>
    </source>
</evidence>
<dbReference type="InterPro" id="IPR029028">
    <property type="entry name" value="Alpha/beta_knot_MTases"/>
</dbReference>
<dbReference type="EC" id="2.1.1.177" evidence="7"/>
<keyword evidence="9" id="KW-1185">Reference proteome</keyword>
<evidence type="ECO:0000256" key="3">
    <source>
        <dbReference type="ARBA" id="ARBA00022603"/>
    </source>
</evidence>
<proteinExistence type="inferred from homology"/>
<dbReference type="Proteomes" id="UP000659630">
    <property type="component" value="Unassembled WGS sequence"/>
</dbReference>
<evidence type="ECO:0000256" key="2">
    <source>
        <dbReference type="ARBA" id="ARBA00022552"/>
    </source>
</evidence>
<dbReference type="EMBL" id="JACONZ010000001">
    <property type="protein sequence ID" value="MBC5580310.1"/>
    <property type="molecule type" value="Genomic_DNA"/>
</dbReference>
<dbReference type="PANTHER" id="PTHR33603:SF1">
    <property type="entry name" value="RIBOSOMAL RNA LARGE SUBUNIT METHYLTRANSFERASE H"/>
    <property type="match status" value="1"/>
</dbReference>
<evidence type="ECO:0000256" key="1">
    <source>
        <dbReference type="ARBA" id="ARBA00022490"/>
    </source>
</evidence>
<gene>
    <name evidence="7 8" type="primary">rlmH</name>
    <name evidence="8" type="ORF">H8S23_02205</name>
</gene>
<dbReference type="AlphaFoldDB" id="A0A923L0E2"/>
<feature type="binding site" evidence="7">
    <location>
        <begin position="129"/>
        <end position="134"/>
    </location>
    <ligand>
        <name>S-adenosyl-L-methionine</name>
        <dbReference type="ChEBI" id="CHEBI:59789"/>
    </ligand>
</feature>
<comment type="subcellular location">
    <subcellularLocation>
        <location evidence="7">Cytoplasm</location>
    </subcellularLocation>
</comment>
<comment type="function">
    <text evidence="7">Specifically methylates the pseudouridine at position 1915 (m3Psi1915) in 23S rRNA.</text>
</comment>
<dbReference type="Gene3D" id="3.40.1280.10">
    <property type="match status" value="1"/>
</dbReference>
<dbReference type="InterPro" id="IPR029026">
    <property type="entry name" value="tRNA_m1G_MTases_N"/>
</dbReference>
<dbReference type="SUPFAM" id="SSF75217">
    <property type="entry name" value="alpha/beta knot"/>
    <property type="match status" value="1"/>
</dbReference>
<evidence type="ECO:0000313" key="9">
    <source>
        <dbReference type="Proteomes" id="UP000659630"/>
    </source>
</evidence>
<protein>
    <recommendedName>
        <fullName evidence="7">Ribosomal RNA large subunit methyltransferase H</fullName>
        <ecNumber evidence="7">2.1.1.177</ecNumber>
    </recommendedName>
    <alternativeName>
        <fullName evidence="7">23S rRNA (pseudouridine1915-N3)-methyltransferase</fullName>
    </alternativeName>
    <alternativeName>
        <fullName evidence="7">23S rRNA m3Psi1915 methyltransferase</fullName>
    </alternativeName>
    <alternativeName>
        <fullName evidence="7">rRNA (pseudouridine-N3-)-methyltransferase RlmH</fullName>
    </alternativeName>
</protein>
<keyword evidence="3 7" id="KW-0489">Methyltransferase</keyword>
<evidence type="ECO:0000313" key="8">
    <source>
        <dbReference type="EMBL" id="MBC5580310.1"/>
    </source>
</evidence>
<organism evidence="8 9">
    <name type="scientific">Anaerofilum hominis</name>
    <dbReference type="NCBI Taxonomy" id="2763016"/>
    <lineage>
        <taxon>Bacteria</taxon>
        <taxon>Bacillati</taxon>
        <taxon>Bacillota</taxon>
        <taxon>Clostridia</taxon>
        <taxon>Eubacteriales</taxon>
        <taxon>Oscillospiraceae</taxon>
        <taxon>Anaerofilum</taxon>
    </lineage>
</organism>
<keyword evidence="5 7" id="KW-0949">S-adenosyl-L-methionine</keyword>
<name>A0A923L0E2_9FIRM</name>
<evidence type="ECO:0000256" key="5">
    <source>
        <dbReference type="ARBA" id="ARBA00022691"/>
    </source>
</evidence>
<dbReference type="PIRSF" id="PIRSF004505">
    <property type="entry name" value="MT_bac"/>
    <property type="match status" value="1"/>
</dbReference>
<comment type="similarity">
    <text evidence="6 7">Belongs to the RNA methyltransferase RlmH family.</text>
</comment>
<dbReference type="PANTHER" id="PTHR33603">
    <property type="entry name" value="METHYLTRANSFERASE"/>
    <property type="match status" value="1"/>
</dbReference>
<feature type="binding site" evidence="7">
    <location>
        <position position="110"/>
    </location>
    <ligand>
        <name>S-adenosyl-L-methionine</name>
        <dbReference type="ChEBI" id="CHEBI:59789"/>
    </ligand>
</feature>
<keyword evidence="2 7" id="KW-0698">rRNA processing</keyword>
<dbReference type="Pfam" id="PF02590">
    <property type="entry name" value="SPOUT_MTase"/>
    <property type="match status" value="1"/>
</dbReference>
<keyword evidence="4 7" id="KW-0808">Transferase</keyword>
<dbReference type="CDD" id="cd18081">
    <property type="entry name" value="RlmH-like"/>
    <property type="match status" value="1"/>
</dbReference>
<sequence>MQTVTVIGVGRLGQPFLQQGCAEYAKRLSAFCDLKLVELPEEMIREKAAGDAEIRRALQKEGERILAAVPKSASLVALCIEGKQLSSEELADFFQQKALSGRADVAFVIGSSHGLSDEVKARAALRLSMSRMTFPHQLARLMLLEQIYRAASINAGTRYHK</sequence>
<dbReference type="InterPro" id="IPR003742">
    <property type="entry name" value="RlmH-like"/>
</dbReference>
<reference evidence="8" key="1">
    <citation type="submission" date="2020-08" db="EMBL/GenBank/DDBJ databases">
        <title>Genome public.</title>
        <authorList>
            <person name="Liu C."/>
            <person name="Sun Q."/>
        </authorList>
    </citation>
    <scope>NUCLEOTIDE SEQUENCE</scope>
    <source>
        <strain evidence="8">BX8</strain>
    </source>
</reference>
<keyword evidence="1 7" id="KW-0963">Cytoplasm</keyword>